<comment type="similarity">
    <text evidence="1">Belongs to the methyltransferase superfamily. L-isoaspartyl/D-aspartyl protein methyltransferase family.</text>
</comment>
<organism evidence="5 6">
    <name type="scientific">Streptomyces himastatinicus ATCC 53653</name>
    <dbReference type="NCBI Taxonomy" id="457427"/>
    <lineage>
        <taxon>Bacteria</taxon>
        <taxon>Bacillati</taxon>
        <taxon>Actinomycetota</taxon>
        <taxon>Actinomycetes</taxon>
        <taxon>Kitasatosporales</taxon>
        <taxon>Streptomycetaceae</taxon>
        <taxon>Streptomyces</taxon>
        <taxon>Streptomyces violaceusniger group</taxon>
    </lineage>
</organism>
<dbReference type="AlphaFoldDB" id="D9WNP8"/>
<dbReference type="GO" id="GO:0032259">
    <property type="term" value="P:methylation"/>
    <property type="evidence" value="ECO:0007669"/>
    <property type="project" value="UniProtKB-KW"/>
</dbReference>
<dbReference type="HOGENOM" id="CLU_037629_0_1_11"/>
<gene>
    <name evidence="5" type="ORF">SSOG_05619</name>
</gene>
<accession>D9WNP8</accession>
<dbReference type="PANTHER" id="PTHR11579">
    <property type="entry name" value="PROTEIN-L-ISOASPARTATE O-METHYLTRANSFERASE"/>
    <property type="match status" value="1"/>
</dbReference>
<keyword evidence="5" id="KW-0808">Transferase</keyword>
<dbReference type="CDD" id="cd02440">
    <property type="entry name" value="AdoMet_MTases"/>
    <property type="match status" value="1"/>
</dbReference>
<keyword evidence="6" id="KW-1185">Reference proteome</keyword>
<dbReference type="SUPFAM" id="SSF53335">
    <property type="entry name" value="S-adenosyl-L-methionine-dependent methyltransferases"/>
    <property type="match status" value="1"/>
</dbReference>
<dbReference type="GO" id="GO:0004719">
    <property type="term" value="F:protein-L-isoaspartate (D-aspartate) O-methyltransferase activity"/>
    <property type="evidence" value="ECO:0007669"/>
    <property type="project" value="InterPro"/>
</dbReference>
<dbReference type="InterPro" id="IPR000682">
    <property type="entry name" value="PCMT"/>
</dbReference>
<evidence type="ECO:0000256" key="2">
    <source>
        <dbReference type="ARBA" id="ARBA00013346"/>
    </source>
</evidence>
<evidence type="ECO:0000256" key="1">
    <source>
        <dbReference type="ARBA" id="ARBA00005369"/>
    </source>
</evidence>
<dbReference type="Gene3D" id="3.40.50.150">
    <property type="entry name" value="Vaccinia Virus protein VP39"/>
    <property type="match status" value="1"/>
</dbReference>
<feature type="compositionally biased region" description="Basic and acidic residues" evidence="4">
    <location>
        <begin position="42"/>
        <end position="55"/>
    </location>
</feature>
<feature type="compositionally biased region" description="Basic residues" evidence="4">
    <location>
        <begin position="1"/>
        <end position="11"/>
    </location>
</feature>
<sequence>MNAHASQRRGRSRGEAREAAAGHEPGQAAAGQFRWTGAAAAARERGAPEVTGHEGPRAALEAAMDQRGAWPGRSPWIRAAVAATPRDAFAPDRLWRWNGRAYVPIDRGIAFAEWAAEVYGSPDTAAVTEISGGVPSSSLSAQGVVVDMLDALLLEPGQRVLELGTGTGWNAALLARRAGSVVSVEVDTELAAAAAGRLERAGADVDVRVADGAAGWSAGAPYDRVIATYAVDRVPWAWAEQTRPGGRIVVPWGRLGHVALTVADDGRSASGWVQGLATFMPARGTDPGRPFEEVREAAAYADERPFTRDLTPLRDDWHLRFALRVSAPDVRITTAEDEDGLNAWLHDGSTSWAMLAAVGDGTTAAHQGGPRRLADEVERGWDRWLAEGRPELYDFGLTVTPDQQYAWCRDAELGTRWPGV</sequence>
<dbReference type="Pfam" id="PF01135">
    <property type="entry name" value="PCMT"/>
    <property type="match status" value="1"/>
</dbReference>
<evidence type="ECO:0000313" key="6">
    <source>
        <dbReference type="Proteomes" id="UP000003963"/>
    </source>
</evidence>
<dbReference type="Proteomes" id="UP000003963">
    <property type="component" value="Unassembled WGS sequence"/>
</dbReference>
<name>D9WNP8_9ACTN</name>
<evidence type="ECO:0000256" key="4">
    <source>
        <dbReference type="SAM" id="MobiDB-lite"/>
    </source>
</evidence>
<keyword evidence="5" id="KW-0489">Methyltransferase</keyword>
<dbReference type="EMBL" id="GG657754">
    <property type="protein sequence ID" value="EFL25905.1"/>
    <property type="molecule type" value="Genomic_DNA"/>
</dbReference>
<reference evidence="5 6" key="1">
    <citation type="submission" date="2009-02" db="EMBL/GenBank/DDBJ databases">
        <title>Annotation of Streptomyces hygroscopicus strain ATCC 53653.</title>
        <authorList>
            <consortium name="The Broad Institute Genome Sequencing Platform"/>
            <consortium name="Broad Institute Microbial Sequencing Center"/>
            <person name="Fischbach M."/>
            <person name="Godfrey P."/>
            <person name="Ward D."/>
            <person name="Young S."/>
            <person name="Zeng Q."/>
            <person name="Koehrsen M."/>
            <person name="Alvarado L."/>
            <person name="Berlin A.M."/>
            <person name="Bochicchio J."/>
            <person name="Borenstein D."/>
            <person name="Chapman S.B."/>
            <person name="Chen Z."/>
            <person name="Engels R."/>
            <person name="Freedman E."/>
            <person name="Gellesch M."/>
            <person name="Goldberg J."/>
            <person name="Griggs A."/>
            <person name="Gujja S."/>
            <person name="Heilman E.R."/>
            <person name="Heiman D.I."/>
            <person name="Hepburn T.A."/>
            <person name="Howarth C."/>
            <person name="Jen D."/>
            <person name="Larson L."/>
            <person name="Lewis B."/>
            <person name="Mehta T."/>
            <person name="Park D."/>
            <person name="Pearson M."/>
            <person name="Richards J."/>
            <person name="Roberts A."/>
            <person name="Saif S."/>
            <person name="Shea T.D."/>
            <person name="Shenoy N."/>
            <person name="Sisk P."/>
            <person name="Stolte C."/>
            <person name="Sykes S.N."/>
            <person name="Thomson T."/>
            <person name="Walk T."/>
            <person name="White J."/>
            <person name="Yandava C."/>
            <person name="Straight P."/>
            <person name="Clardy J."/>
            <person name="Hung D."/>
            <person name="Kolter R."/>
            <person name="Mekalanos J."/>
            <person name="Walker S."/>
            <person name="Walsh C.T."/>
            <person name="Wieland-Brown L.C."/>
            <person name="Haas B."/>
            <person name="Nusbaum C."/>
            <person name="Birren B."/>
        </authorList>
    </citation>
    <scope>NUCLEOTIDE SEQUENCE [LARGE SCALE GENOMIC DNA]</scope>
    <source>
        <strain evidence="5 6">ATCC 53653</strain>
    </source>
</reference>
<proteinExistence type="inferred from homology"/>
<evidence type="ECO:0000256" key="3">
    <source>
        <dbReference type="ARBA" id="ARBA00030757"/>
    </source>
</evidence>
<dbReference type="GO" id="GO:0005737">
    <property type="term" value="C:cytoplasm"/>
    <property type="evidence" value="ECO:0007669"/>
    <property type="project" value="TreeGrafter"/>
</dbReference>
<dbReference type="STRING" id="457427.SSOG_05619"/>
<protein>
    <recommendedName>
        <fullName evidence="2">Protein-L-isoaspartate O-methyltransferase</fullName>
    </recommendedName>
    <alternativeName>
        <fullName evidence="3">Protein L-isoaspartyl methyltransferase</fullName>
    </alternativeName>
</protein>
<feature type="region of interest" description="Disordered" evidence="4">
    <location>
        <begin position="1"/>
        <end position="55"/>
    </location>
</feature>
<dbReference type="PANTHER" id="PTHR11579:SF18">
    <property type="entry name" value="PROTEIN-L-ISOASPARTATE O-METHYLTRANSFERASE"/>
    <property type="match status" value="1"/>
</dbReference>
<feature type="compositionally biased region" description="Low complexity" evidence="4">
    <location>
        <begin position="22"/>
        <end position="41"/>
    </location>
</feature>
<dbReference type="InterPro" id="IPR029063">
    <property type="entry name" value="SAM-dependent_MTases_sf"/>
</dbReference>
<feature type="compositionally biased region" description="Basic and acidic residues" evidence="4">
    <location>
        <begin position="12"/>
        <end position="21"/>
    </location>
</feature>
<evidence type="ECO:0000313" key="5">
    <source>
        <dbReference type="EMBL" id="EFL25905.1"/>
    </source>
</evidence>